<dbReference type="RefSeq" id="WP_146115103.1">
    <property type="nucleotide sequence ID" value="NZ_PVLR01000087.1"/>
</dbReference>
<sequence>MSYQAPIKDMLFVMQDLAGIGQVAALPGFEDYDLDTAQAVLEESARFCQDIVAPLNWEGDRNPSAFKDGQVTTTPGFQQAYRQFIEGGWQGVIHPTEYGGQGLPKLIATACTEMLHASSLSFALCPMLTDGAIEALLTAASDELRQKYAPQLISGQWTGTMNLTEPQAGSDLAAVR</sequence>
<dbReference type="InterPro" id="IPR037069">
    <property type="entry name" value="AcylCoA_DH/ox_N_sf"/>
</dbReference>
<feature type="non-terminal residue" evidence="2">
    <location>
        <position position="176"/>
    </location>
</feature>
<accession>A0A2S9K9Y7</accession>
<gene>
    <name evidence="2" type="ORF">C6P61_17390</name>
</gene>
<dbReference type="PANTHER" id="PTHR42803">
    <property type="entry name" value="ACYL-COA DEHYDROGENASE"/>
    <property type="match status" value="1"/>
</dbReference>
<dbReference type="GO" id="GO:0016627">
    <property type="term" value="F:oxidoreductase activity, acting on the CH-CH group of donors"/>
    <property type="evidence" value="ECO:0007669"/>
    <property type="project" value="InterPro"/>
</dbReference>
<dbReference type="InterPro" id="IPR009100">
    <property type="entry name" value="AcylCoA_DH/oxidase_NM_dom_sf"/>
</dbReference>
<dbReference type="GO" id="GO:0050660">
    <property type="term" value="F:flavin adenine dinucleotide binding"/>
    <property type="evidence" value="ECO:0007669"/>
    <property type="project" value="InterPro"/>
</dbReference>
<comment type="caution">
    <text evidence="2">The sequence shown here is derived from an EMBL/GenBank/DDBJ whole genome shotgun (WGS) entry which is preliminary data.</text>
</comment>
<feature type="domain" description="Acyl-CoA dehydrogenase/oxidase N-terminal" evidence="1">
    <location>
        <begin position="37"/>
        <end position="156"/>
    </location>
</feature>
<dbReference type="AlphaFoldDB" id="A0A2S9K9Y7"/>
<dbReference type="Pfam" id="PF02771">
    <property type="entry name" value="Acyl-CoA_dh_N"/>
    <property type="match status" value="1"/>
</dbReference>
<keyword evidence="3" id="KW-1185">Reference proteome</keyword>
<dbReference type="Gene3D" id="2.40.110.10">
    <property type="entry name" value="Butyryl-CoA Dehydrogenase, subunit A, domain 2"/>
    <property type="match status" value="1"/>
</dbReference>
<protein>
    <submittedName>
        <fullName evidence="2">Acyl-CoA dehydrogenase</fullName>
    </submittedName>
</protein>
<dbReference type="InterPro" id="IPR046373">
    <property type="entry name" value="Acyl-CoA_Oxase/DH_mid-dom_sf"/>
</dbReference>
<dbReference type="InterPro" id="IPR013786">
    <property type="entry name" value="AcylCoA_DH/ox_N"/>
</dbReference>
<name>A0A2S9K9Y7_9BURK</name>
<dbReference type="InterPro" id="IPR052166">
    <property type="entry name" value="Diverse_Acyl-CoA_DH"/>
</dbReference>
<reference evidence="2 3" key="1">
    <citation type="submission" date="2018-03" db="EMBL/GenBank/DDBJ databases">
        <title>Comparative genomics illustrates the genes involved in a hyperalkaliphilic mechanisms of Serpentinomonas isolated from highly-alkaline calcium-rich serpentinized springs.</title>
        <authorList>
            <person name="Suzuki S."/>
            <person name="Ishii S."/>
            <person name="Walworth N."/>
            <person name="Bird L."/>
            <person name="Kuenen J.G."/>
            <person name="Nealson K.H."/>
        </authorList>
    </citation>
    <scope>NUCLEOTIDE SEQUENCE [LARGE SCALE GENOMIC DNA]</scope>
    <source>
        <strain evidence="2 3">83</strain>
    </source>
</reference>
<proteinExistence type="predicted"/>
<evidence type="ECO:0000313" key="2">
    <source>
        <dbReference type="EMBL" id="PRD67261.1"/>
    </source>
</evidence>
<dbReference type="PANTHER" id="PTHR42803:SF1">
    <property type="entry name" value="BROAD-SPECIFICITY LINEAR ACYL-COA DEHYDROGENASE FADE5"/>
    <property type="match status" value="1"/>
</dbReference>
<evidence type="ECO:0000259" key="1">
    <source>
        <dbReference type="Pfam" id="PF02771"/>
    </source>
</evidence>
<dbReference type="OrthoDB" id="9764895at2"/>
<dbReference type="Gene3D" id="1.10.540.10">
    <property type="entry name" value="Acyl-CoA dehydrogenase/oxidase, N-terminal domain"/>
    <property type="match status" value="1"/>
</dbReference>
<dbReference type="Proteomes" id="UP000238326">
    <property type="component" value="Unassembled WGS sequence"/>
</dbReference>
<organism evidence="2 3">
    <name type="scientific">Malikia spinosa</name>
    <dbReference type="NCBI Taxonomy" id="86180"/>
    <lineage>
        <taxon>Bacteria</taxon>
        <taxon>Pseudomonadati</taxon>
        <taxon>Pseudomonadota</taxon>
        <taxon>Betaproteobacteria</taxon>
        <taxon>Burkholderiales</taxon>
        <taxon>Comamonadaceae</taxon>
        <taxon>Malikia</taxon>
    </lineage>
</organism>
<dbReference type="SUPFAM" id="SSF56645">
    <property type="entry name" value="Acyl-CoA dehydrogenase NM domain-like"/>
    <property type="match status" value="1"/>
</dbReference>
<evidence type="ECO:0000313" key="3">
    <source>
        <dbReference type="Proteomes" id="UP000238326"/>
    </source>
</evidence>
<dbReference type="EMBL" id="PVLR01000087">
    <property type="protein sequence ID" value="PRD67261.1"/>
    <property type="molecule type" value="Genomic_DNA"/>
</dbReference>